<feature type="transmembrane region" description="Helical" evidence="1">
    <location>
        <begin position="355"/>
        <end position="374"/>
    </location>
</feature>
<dbReference type="Gene3D" id="1.20.1250.20">
    <property type="entry name" value="MFS general substrate transporter like domains"/>
    <property type="match status" value="1"/>
</dbReference>
<dbReference type="Proteomes" id="UP000017836">
    <property type="component" value="Unassembled WGS sequence"/>
</dbReference>
<feature type="transmembrane region" description="Helical" evidence="1">
    <location>
        <begin position="178"/>
        <end position="197"/>
    </location>
</feature>
<keyword evidence="1" id="KW-1133">Transmembrane helix</keyword>
<dbReference type="AlphaFoldDB" id="U5D038"/>
<dbReference type="HOGENOM" id="CLU_024954_0_0_1"/>
<evidence type="ECO:0000256" key="1">
    <source>
        <dbReference type="SAM" id="Phobius"/>
    </source>
</evidence>
<keyword evidence="3" id="KW-1185">Reference proteome</keyword>
<feature type="transmembrane region" description="Helical" evidence="1">
    <location>
        <begin position="146"/>
        <end position="166"/>
    </location>
</feature>
<organism evidence="2 3">
    <name type="scientific">Amborella trichopoda</name>
    <dbReference type="NCBI Taxonomy" id="13333"/>
    <lineage>
        <taxon>Eukaryota</taxon>
        <taxon>Viridiplantae</taxon>
        <taxon>Streptophyta</taxon>
        <taxon>Embryophyta</taxon>
        <taxon>Tracheophyta</taxon>
        <taxon>Spermatophyta</taxon>
        <taxon>Magnoliopsida</taxon>
        <taxon>Amborellales</taxon>
        <taxon>Amborellaceae</taxon>
        <taxon>Amborella</taxon>
    </lineage>
</organism>
<dbReference type="OMA" id="CSYFIHT"/>
<feature type="transmembrane region" description="Helical" evidence="1">
    <location>
        <begin position="323"/>
        <end position="343"/>
    </location>
</feature>
<dbReference type="PANTHER" id="PTHR37891:SF1">
    <property type="entry name" value="OS06G0113900 PROTEIN"/>
    <property type="match status" value="1"/>
</dbReference>
<evidence type="ECO:0008006" key="4">
    <source>
        <dbReference type="Google" id="ProtNLM"/>
    </source>
</evidence>
<proteinExistence type="predicted"/>
<dbReference type="SUPFAM" id="SSF103473">
    <property type="entry name" value="MFS general substrate transporter"/>
    <property type="match status" value="1"/>
</dbReference>
<accession>U5D038</accession>
<keyword evidence="1" id="KW-0472">Membrane</keyword>
<protein>
    <recommendedName>
        <fullName evidence="4">Major facilitator superfamily (MFS) profile domain-containing protein</fullName>
    </recommendedName>
</protein>
<name>U5D038_AMBTC</name>
<dbReference type="Gramene" id="ERN15580">
    <property type="protein sequence ID" value="ERN15580"/>
    <property type="gene ID" value="AMTR_s00048p00148310"/>
</dbReference>
<reference evidence="3" key="1">
    <citation type="journal article" date="2013" name="Science">
        <title>The Amborella genome and the evolution of flowering plants.</title>
        <authorList>
            <consortium name="Amborella Genome Project"/>
        </authorList>
    </citation>
    <scope>NUCLEOTIDE SEQUENCE [LARGE SCALE GENOMIC DNA]</scope>
</reference>
<dbReference type="InterPro" id="IPR036259">
    <property type="entry name" value="MFS_trans_sf"/>
</dbReference>
<evidence type="ECO:0000313" key="2">
    <source>
        <dbReference type="EMBL" id="ERN15580.1"/>
    </source>
</evidence>
<dbReference type="PANTHER" id="PTHR37891">
    <property type="entry name" value="OS06G0113900 PROTEIN"/>
    <property type="match status" value="1"/>
</dbReference>
<feature type="transmembrane region" description="Helical" evidence="1">
    <location>
        <begin position="97"/>
        <end position="114"/>
    </location>
</feature>
<dbReference type="eggNOG" id="ENOG502QVF3">
    <property type="taxonomic scope" value="Eukaryota"/>
</dbReference>
<keyword evidence="1" id="KW-0812">Transmembrane</keyword>
<feature type="transmembrane region" description="Helical" evidence="1">
    <location>
        <begin position="37"/>
        <end position="59"/>
    </location>
</feature>
<sequence length="461" mass="49434">MKKVKLGSISSVLAFLWKLESKLTLLFNGELADLHLSALNWVAISWTAGTVITAPLLILSAHFLDHGPLHHLQFGVSAALGALFCLPTGFFRSVWPFPLYISAISSGATFGLAAHTRHLGLMIRGATGNIAGDELFTMRKSAGSRISVYGTAAGGIGAAIISSFAYRMAGHSDKFSNLWIVSIFSGIIWLVGIAHYLSGIRPPAAQNSPKWSASHAFAPRKYPHAVGTLAGVFLSSFATMCIFAATSIHLQGKLCYEAHDILYTWLIYFLIPTFSLPLLRYLQLSIKSDAMKMQVAGLLAGAVTSGTGFYFQNRTWHREHLFFFTMVQGVAAGILHTYGRVLLVDCSPAGKEGAFSACFAWVKMAGTCAGFTIATSFSGVTIPFSCSFLASILGFGVFVFGNVSNKGGVVGAGHGKEEEGLLEGRSPVNGFDTRRSSHWKGSARAAINLEEEIRSSSQVSK</sequence>
<feature type="transmembrane region" description="Helical" evidence="1">
    <location>
        <begin position="294"/>
        <end position="311"/>
    </location>
</feature>
<feature type="transmembrane region" description="Helical" evidence="1">
    <location>
        <begin position="380"/>
        <end position="400"/>
    </location>
</feature>
<feature type="transmembrane region" description="Helical" evidence="1">
    <location>
        <begin position="229"/>
        <end position="250"/>
    </location>
</feature>
<gene>
    <name evidence="2" type="ORF">AMTR_s00048p00148310</name>
</gene>
<feature type="transmembrane region" description="Helical" evidence="1">
    <location>
        <begin position="262"/>
        <end position="282"/>
    </location>
</feature>
<evidence type="ECO:0000313" key="3">
    <source>
        <dbReference type="Proteomes" id="UP000017836"/>
    </source>
</evidence>
<dbReference type="EMBL" id="KI392502">
    <property type="protein sequence ID" value="ERN15580.1"/>
    <property type="molecule type" value="Genomic_DNA"/>
</dbReference>
<feature type="transmembrane region" description="Helical" evidence="1">
    <location>
        <begin position="71"/>
        <end position="91"/>
    </location>
</feature>